<dbReference type="AlphaFoldDB" id="A0A0F8XQS0"/>
<organism evidence="1">
    <name type="scientific">marine sediment metagenome</name>
    <dbReference type="NCBI Taxonomy" id="412755"/>
    <lineage>
        <taxon>unclassified sequences</taxon>
        <taxon>metagenomes</taxon>
        <taxon>ecological metagenomes</taxon>
    </lineage>
</organism>
<proteinExistence type="predicted"/>
<protein>
    <submittedName>
        <fullName evidence="1">Uncharacterized protein</fullName>
    </submittedName>
</protein>
<reference evidence="1" key="1">
    <citation type="journal article" date="2015" name="Nature">
        <title>Complex archaea that bridge the gap between prokaryotes and eukaryotes.</title>
        <authorList>
            <person name="Spang A."/>
            <person name="Saw J.H."/>
            <person name="Jorgensen S.L."/>
            <person name="Zaremba-Niedzwiedzka K."/>
            <person name="Martijn J."/>
            <person name="Lind A.E."/>
            <person name="van Eijk R."/>
            <person name="Schleper C."/>
            <person name="Guy L."/>
            <person name="Ettema T.J."/>
        </authorList>
    </citation>
    <scope>NUCLEOTIDE SEQUENCE</scope>
</reference>
<accession>A0A0F8XQS0</accession>
<name>A0A0F8XQS0_9ZZZZ</name>
<gene>
    <name evidence="1" type="ORF">LCGC14_2993390</name>
</gene>
<dbReference type="EMBL" id="LAZR01061467">
    <property type="protein sequence ID" value="KKK63525.1"/>
    <property type="molecule type" value="Genomic_DNA"/>
</dbReference>
<feature type="non-terminal residue" evidence="1">
    <location>
        <position position="1"/>
    </location>
</feature>
<evidence type="ECO:0000313" key="1">
    <source>
        <dbReference type="EMBL" id="KKK63525.1"/>
    </source>
</evidence>
<comment type="caution">
    <text evidence="1">The sequence shown here is derived from an EMBL/GenBank/DDBJ whole genome shotgun (WGS) entry which is preliminary data.</text>
</comment>
<sequence>EQIKDLTWKDVEPEYTTFAGGCTAEVAPNPEEYVREYYPEKYEEWLAEHREDWFGPAVRAQGE</sequence>